<keyword evidence="5 7" id="KW-0408">Iron</keyword>
<feature type="signal peptide" evidence="8">
    <location>
        <begin position="1"/>
        <end position="27"/>
    </location>
</feature>
<dbReference type="EMBL" id="SMAJ01000006">
    <property type="protein sequence ID" value="TCT07450.1"/>
    <property type="molecule type" value="Genomic_DNA"/>
</dbReference>
<keyword evidence="3 7" id="KW-0479">Metal-binding</keyword>
<evidence type="ECO:0000256" key="1">
    <source>
        <dbReference type="ARBA" id="ARBA00022448"/>
    </source>
</evidence>
<dbReference type="OrthoDB" id="5298540at2"/>
<keyword evidence="8" id="KW-0732">Signal</keyword>
<evidence type="ECO:0000313" key="11">
    <source>
        <dbReference type="Proteomes" id="UP000295525"/>
    </source>
</evidence>
<evidence type="ECO:0000259" key="9">
    <source>
        <dbReference type="PROSITE" id="PS51373"/>
    </source>
</evidence>
<evidence type="ECO:0000256" key="4">
    <source>
        <dbReference type="ARBA" id="ARBA00022982"/>
    </source>
</evidence>
<keyword evidence="6 7" id="KW-0411">Iron-sulfur</keyword>
<organism evidence="10 11">
    <name type="scientific">Paralcaligenes ureilyticus</name>
    <dbReference type="NCBI Taxonomy" id="627131"/>
    <lineage>
        <taxon>Bacteria</taxon>
        <taxon>Pseudomonadati</taxon>
        <taxon>Pseudomonadota</taxon>
        <taxon>Betaproteobacteria</taxon>
        <taxon>Burkholderiales</taxon>
        <taxon>Alcaligenaceae</taxon>
        <taxon>Paralcaligenes</taxon>
    </lineage>
</organism>
<dbReference type="SUPFAM" id="SSF57652">
    <property type="entry name" value="HIPIP (high potential iron protein)"/>
    <property type="match status" value="1"/>
</dbReference>
<evidence type="ECO:0000256" key="8">
    <source>
        <dbReference type="SAM" id="SignalP"/>
    </source>
</evidence>
<keyword evidence="11" id="KW-1185">Reference proteome</keyword>
<dbReference type="InterPro" id="IPR036369">
    <property type="entry name" value="HIPIP_sf"/>
</dbReference>
<protein>
    <recommendedName>
        <fullName evidence="7">High-potential iron-sulfur protein</fullName>
        <shortName evidence="7">HiPIP</shortName>
    </recommendedName>
</protein>
<feature type="chain" id="PRO_5020957671" description="High-potential iron-sulfur protein" evidence="8">
    <location>
        <begin position="28"/>
        <end position="103"/>
    </location>
</feature>
<dbReference type="PROSITE" id="PS51318">
    <property type="entry name" value="TAT"/>
    <property type="match status" value="1"/>
</dbReference>
<comment type="similarity">
    <text evidence="7">Belongs to the high-potential iron-sulfur protein (HiPIP) family.</text>
</comment>
<keyword evidence="4 7" id="KW-0249">Electron transport</keyword>
<dbReference type="Gene3D" id="4.10.490.10">
    <property type="entry name" value="High potential iron-sulphur protein"/>
    <property type="match status" value="1"/>
</dbReference>
<sequence length="103" mass="10939">MKSSRRTFLAAGVGLASSLALTGQVFAEAAKVDENDPTAQALGYKHDATLVDKAKQAKYVAGEHCGNCQLFQGKAGDEWGPCPIFAEKLVSEKGWCSAYTKKA</sequence>
<evidence type="ECO:0000256" key="2">
    <source>
        <dbReference type="ARBA" id="ARBA00022485"/>
    </source>
</evidence>
<gene>
    <name evidence="10" type="ORF">EDC26_106174</name>
</gene>
<evidence type="ECO:0000313" key="10">
    <source>
        <dbReference type="EMBL" id="TCT07450.1"/>
    </source>
</evidence>
<evidence type="ECO:0000256" key="3">
    <source>
        <dbReference type="ARBA" id="ARBA00022723"/>
    </source>
</evidence>
<comment type="caution">
    <text evidence="10">The sequence shown here is derived from an EMBL/GenBank/DDBJ whole genome shotgun (WGS) entry which is preliminary data.</text>
</comment>
<dbReference type="InterPro" id="IPR000170">
    <property type="entry name" value="High_potential_FeS_prot"/>
</dbReference>
<name>A0A4R3M2S7_9BURK</name>
<dbReference type="Pfam" id="PF01355">
    <property type="entry name" value="HIPIP"/>
    <property type="match status" value="1"/>
</dbReference>
<comment type="function">
    <text evidence="7">Specific class of high-redox-potential 4Fe-4S ferredoxins. Functions in anaerobic electron transport in most purple and in some other photosynthetic bacteria and in at least one genus (Paracoccus) of halophilic, denitrifying bacteria.</text>
</comment>
<dbReference type="GO" id="GO:0019646">
    <property type="term" value="P:aerobic electron transport chain"/>
    <property type="evidence" value="ECO:0007669"/>
    <property type="project" value="InterPro"/>
</dbReference>
<dbReference type="PROSITE" id="PS51373">
    <property type="entry name" value="HIPIP"/>
    <property type="match status" value="1"/>
</dbReference>
<accession>A0A4R3M2S7</accession>
<dbReference type="GO" id="GO:0009055">
    <property type="term" value="F:electron transfer activity"/>
    <property type="evidence" value="ECO:0007669"/>
    <property type="project" value="InterPro"/>
</dbReference>
<reference evidence="10 11" key="1">
    <citation type="submission" date="2019-03" db="EMBL/GenBank/DDBJ databases">
        <title>Genomic Encyclopedia of Type Strains, Phase IV (KMG-IV): sequencing the most valuable type-strain genomes for metagenomic binning, comparative biology and taxonomic classification.</title>
        <authorList>
            <person name="Goeker M."/>
        </authorList>
    </citation>
    <scope>NUCLEOTIDE SEQUENCE [LARGE SCALE GENOMIC DNA]</scope>
    <source>
        <strain evidence="10 11">DSM 24591</strain>
    </source>
</reference>
<dbReference type="Proteomes" id="UP000295525">
    <property type="component" value="Unassembled WGS sequence"/>
</dbReference>
<dbReference type="GO" id="GO:0046872">
    <property type="term" value="F:metal ion binding"/>
    <property type="evidence" value="ECO:0007669"/>
    <property type="project" value="UniProtKB-KW"/>
</dbReference>
<dbReference type="InterPro" id="IPR006311">
    <property type="entry name" value="TAT_signal"/>
</dbReference>
<dbReference type="RefSeq" id="WP_132582328.1">
    <property type="nucleotide sequence ID" value="NZ_SMAJ01000006.1"/>
</dbReference>
<comment type="subunit">
    <text evidence="7">Homodimer.</text>
</comment>
<keyword evidence="1 7" id="KW-0813">Transport</keyword>
<dbReference type="AlphaFoldDB" id="A0A4R3M2S7"/>
<keyword evidence="2 7" id="KW-0004">4Fe-4S</keyword>
<dbReference type="GO" id="GO:0051539">
    <property type="term" value="F:4 iron, 4 sulfur cluster binding"/>
    <property type="evidence" value="ECO:0007669"/>
    <property type="project" value="UniProtKB-KW"/>
</dbReference>
<evidence type="ECO:0000256" key="6">
    <source>
        <dbReference type="ARBA" id="ARBA00023014"/>
    </source>
</evidence>
<evidence type="ECO:0000256" key="5">
    <source>
        <dbReference type="ARBA" id="ARBA00023004"/>
    </source>
</evidence>
<proteinExistence type="inferred from homology"/>
<feature type="domain" description="High potential iron-sulfur proteins family profile" evidence="9">
    <location>
        <begin position="26"/>
        <end position="103"/>
    </location>
</feature>
<evidence type="ECO:0000256" key="7">
    <source>
        <dbReference type="RuleBase" id="RU000620"/>
    </source>
</evidence>